<dbReference type="Gramene" id="OGLUM06G23180.1">
    <property type="protein sequence ID" value="OGLUM06G23180.1"/>
    <property type="gene ID" value="OGLUM06G23180"/>
</dbReference>
<sequence>MVDEGAAAATKDEGGVCRQPCGRGQRRWRQTRTATQWSATAAMAEPVAAVVTDEGSDSMECDRRLAAVTTDEVGRARRR</sequence>
<dbReference type="HOGENOM" id="CLU_2376456_0_0_1"/>
<evidence type="ECO:0000256" key="1">
    <source>
        <dbReference type="SAM" id="MobiDB-lite"/>
    </source>
</evidence>
<dbReference type="Proteomes" id="UP000026961">
    <property type="component" value="Chromosome 6"/>
</dbReference>
<keyword evidence="3" id="KW-1185">Reference proteome</keyword>
<evidence type="ECO:0000313" key="2">
    <source>
        <dbReference type="EnsemblPlants" id="OGLUM06G23180.1"/>
    </source>
</evidence>
<proteinExistence type="predicted"/>
<evidence type="ECO:0000313" key="3">
    <source>
        <dbReference type="Proteomes" id="UP000026961"/>
    </source>
</evidence>
<dbReference type="AlphaFoldDB" id="A0A0E0AC83"/>
<organism evidence="2">
    <name type="scientific">Oryza glumipatula</name>
    <dbReference type="NCBI Taxonomy" id="40148"/>
    <lineage>
        <taxon>Eukaryota</taxon>
        <taxon>Viridiplantae</taxon>
        <taxon>Streptophyta</taxon>
        <taxon>Embryophyta</taxon>
        <taxon>Tracheophyta</taxon>
        <taxon>Spermatophyta</taxon>
        <taxon>Magnoliopsida</taxon>
        <taxon>Liliopsida</taxon>
        <taxon>Poales</taxon>
        <taxon>Poaceae</taxon>
        <taxon>BOP clade</taxon>
        <taxon>Oryzoideae</taxon>
        <taxon>Oryzeae</taxon>
        <taxon>Oryzinae</taxon>
        <taxon>Oryza</taxon>
    </lineage>
</organism>
<accession>A0A0E0AC83</accession>
<reference evidence="2" key="1">
    <citation type="submission" date="2015-04" db="UniProtKB">
        <authorList>
            <consortium name="EnsemblPlants"/>
        </authorList>
    </citation>
    <scope>IDENTIFICATION</scope>
</reference>
<dbReference type="EnsemblPlants" id="OGLUM06G23180.1">
    <property type="protein sequence ID" value="OGLUM06G23180.1"/>
    <property type="gene ID" value="OGLUM06G23180"/>
</dbReference>
<name>A0A0E0AC83_9ORYZ</name>
<evidence type="ECO:0008006" key="4">
    <source>
        <dbReference type="Google" id="ProtNLM"/>
    </source>
</evidence>
<feature type="region of interest" description="Disordered" evidence="1">
    <location>
        <begin position="1"/>
        <end position="40"/>
    </location>
</feature>
<reference evidence="2" key="2">
    <citation type="submission" date="2018-05" db="EMBL/GenBank/DDBJ databases">
        <title>OgluRS3 (Oryza glumaepatula Reference Sequence Version 3).</title>
        <authorList>
            <person name="Zhang J."/>
            <person name="Kudrna D."/>
            <person name="Lee S."/>
            <person name="Talag J."/>
            <person name="Welchert J."/>
            <person name="Wing R.A."/>
        </authorList>
    </citation>
    <scope>NUCLEOTIDE SEQUENCE [LARGE SCALE GENOMIC DNA]</scope>
</reference>
<feature type="compositionally biased region" description="Low complexity" evidence="1">
    <location>
        <begin position="31"/>
        <end position="40"/>
    </location>
</feature>
<protein>
    <recommendedName>
        <fullName evidence="4">DUF834 domain-containing protein</fullName>
    </recommendedName>
</protein>